<organism evidence="1 2">
    <name type="scientific">Haematococcus lacustris</name>
    <name type="common">Green alga</name>
    <name type="synonym">Haematococcus pluvialis</name>
    <dbReference type="NCBI Taxonomy" id="44745"/>
    <lineage>
        <taxon>Eukaryota</taxon>
        <taxon>Viridiplantae</taxon>
        <taxon>Chlorophyta</taxon>
        <taxon>core chlorophytes</taxon>
        <taxon>Chlorophyceae</taxon>
        <taxon>CS clade</taxon>
        <taxon>Chlamydomonadales</taxon>
        <taxon>Haematococcaceae</taxon>
        <taxon>Haematococcus</taxon>
    </lineage>
</organism>
<protein>
    <submittedName>
        <fullName evidence="1">Uncharacterized protein</fullName>
    </submittedName>
</protein>
<dbReference type="AlphaFoldDB" id="A0A699Y829"/>
<dbReference type="EMBL" id="BLLF01000034">
    <property type="protein sequence ID" value="GFH06340.1"/>
    <property type="molecule type" value="Genomic_DNA"/>
</dbReference>
<sequence>MSVLQTMMRPPALSQQRAYLMSTVAASDHLRLIKQLRELTGSPISDVKHLVSLGSAESAMSAGSA</sequence>
<proteinExistence type="predicted"/>
<evidence type="ECO:0000313" key="1">
    <source>
        <dbReference type="EMBL" id="GFH06340.1"/>
    </source>
</evidence>
<name>A0A699Y829_HAELA</name>
<comment type="caution">
    <text evidence="1">The sequence shown here is derived from an EMBL/GenBank/DDBJ whole genome shotgun (WGS) entry which is preliminary data.</text>
</comment>
<keyword evidence="2" id="KW-1185">Reference proteome</keyword>
<accession>A0A699Y829</accession>
<dbReference type="Proteomes" id="UP000485058">
    <property type="component" value="Unassembled WGS sequence"/>
</dbReference>
<gene>
    <name evidence="1" type="ORF">HaLaN_00953</name>
</gene>
<reference evidence="1 2" key="1">
    <citation type="submission" date="2020-02" db="EMBL/GenBank/DDBJ databases">
        <title>Draft genome sequence of Haematococcus lacustris strain NIES-144.</title>
        <authorList>
            <person name="Morimoto D."/>
            <person name="Nakagawa S."/>
            <person name="Yoshida T."/>
            <person name="Sawayama S."/>
        </authorList>
    </citation>
    <scope>NUCLEOTIDE SEQUENCE [LARGE SCALE GENOMIC DNA]</scope>
    <source>
        <strain evidence="1 2">NIES-144</strain>
    </source>
</reference>
<evidence type="ECO:0000313" key="2">
    <source>
        <dbReference type="Proteomes" id="UP000485058"/>
    </source>
</evidence>